<comment type="subcellular location">
    <subcellularLocation>
        <location evidence="1">Cell membrane</location>
        <topology evidence="1">Multi-pass membrane protein</topology>
    </subcellularLocation>
</comment>
<dbReference type="Gene3D" id="1.20.1250.20">
    <property type="entry name" value="MFS general substrate transporter like domains"/>
    <property type="match status" value="1"/>
</dbReference>
<organism evidence="9 10">
    <name type="scientific">Saccharopolyspora rhizosphaerae</name>
    <dbReference type="NCBI Taxonomy" id="2492662"/>
    <lineage>
        <taxon>Bacteria</taxon>
        <taxon>Bacillati</taxon>
        <taxon>Actinomycetota</taxon>
        <taxon>Actinomycetes</taxon>
        <taxon>Pseudonocardiales</taxon>
        <taxon>Pseudonocardiaceae</taxon>
        <taxon>Saccharopolyspora</taxon>
    </lineage>
</organism>
<evidence type="ECO:0000256" key="2">
    <source>
        <dbReference type="ARBA" id="ARBA00022475"/>
    </source>
</evidence>
<dbReference type="Proteomes" id="UP000274515">
    <property type="component" value="Unassembled WGS sequence"/>
</dbReference>
<evidence type="ECO:0000256" key="1">
    <source>
        <dbReference type="ARBA" id="ARBA00004651"/>
    </source>
</evidence>
<evidence type="ECO:0000313" key="9">
    <source>
        <dbReference type="EMBL" id="RRO13121.1"/>
    </source>
</evidence>
<dbReference type="InterPro" id="IPR036259">
    <property type="entry name" value="MFS_trans_sf"/>
</dbReference>
<feature type="compositionally biased region" description="Low complexity" evidence="6">
    <location>
        <begin position="246"/>
        <end position="260"/>
    </location>
</feature>
<dbReference type="GO" id="GO:0005886">
    <property type="term" value="C:plasma membrane"/>
    <property type="evidence" value="ECO:0007669"/>
    <property type="project" value="UniProtKB-SubCell"/>
</dbReference>
<feature type="transmembrane region" description="Helical" evidence="7">
    <location>
        <begin position="12"/>
        <end position="34"/>
    </location>
</feature>
<keyword evidence="4 7" id="KW-1133">Transmembrane helix</keyword>
<protein>
    <submittedName>
        <fullName evidence="9">MFS transporter</fullName>
    </submittedName>
</protein>
<evidence type="ECO:0000256" key="6">
    <source>
        <dbReference type="SAM" id="MobiDB-lite"/>
    </source>
</evidence>
<feature type="transmembrane region" description="Helical" evidence="7">
    <location>
        <begin position="107"/>
        <end position="129"/>
    </location>
</feature>
<evidence type="ECO:0000256" key="4">
    <source>
        <dbReference type="ARBA" id="ARBA00022989"/>
    </source>
</evidence>
<dbReference type="PANTHER" id="PTHR43124:SF10">
    <property type="entry name" value="PURINE EFFLUX PUMP PBUE"/>
    <property type="match status" value="1"/>
</dbReference>
<gene>
    <name evidence="9" type="ORF">EIL87_26110</name>
</gene>
<dbReference type="EMBL" id="RSAA01000035">
    <property type="protein sequence ID" value="RRO13121.1"/>
    <property type="molecule type" value="Genomic_DNA"/>
</dbReference>
<keyword evidence="10" id="KW-1185">Reference proteome</keyword>
<feature type="region of interest" description="Disordered" evidence="6">
    <location>
        <begin position="208"/>
        <end position="290"/>
    </location>
</feature>
<comment type="caution">
    <text evidence="9">The sequence shown here is derived from an EMBL/GenBank/DDBJ whole genome shotgun (WGS) entry which is preliminary data.</text>
</comment>
<name>A0A3R8NTU8_9PSEU</name>
<dbReference type="PANTHER" id="PTHR43124">
    <property type="entry name" value="PURINE EFFLUX PUMP PBUE"/>
    <property type="match status" value="1"/>
</dbReference>
<feature type="transmembrane region" description="Helical" evidence="7">
    <location>
        <begin position="54"/>
        <end position="71"/>
    </location>
</feature>
<evidence type="ECO:0000256" key="7">
    <source>
        <dbReference type="SAM" id="Phobius"/>
    </source>
</evidence>
<dbReference type="GO" id="GO:0022857">
    <property type="term" value="F:transmembrane transporter activity"/>
    <property type="evidence" value="ECO:0007669"/>
    <property type="project" value="InterPro"/>
</dbReference>
<evidence type="ECO:0000259" key="8">
    <source>
        <dbReference type="PROSITE" id="PS50850"/>
    </source>
</evidence>
<feature type="transmembrane region" description="Helical" evidence="7">
    <location>
        <begin position="136"/>
        <end position="162"/>
    </location>
</feature>
<keyword evidence="3 7" id="KW-0812">Transmembrane</keyword>
<dbReference type="InterPro" id="IPR050189">
    <property type="entry name" value="MFS_Efflux_Transporters"/>
</dbReference>
<accession>A0A3R8NTU8</accession>
<evidence type="ECO:0000313" key="10">
    <source>
        <dbReference type="Proteomes" id="UP000274515"/>
    </source>
</evidence>
<feature type="compositionally biased region" description="Low complexity" evidence="6">
    <location>
        <begin position="212"/>
        <end position="236"/>
    </location>
</feature>
<feature type="transmembrane region" description="Helical" evidence="7">
    <location>
        <begin position="78"/>
        <end position="101"/>
    </location>
</feature>
<dbReference type="InterPro" id="IPR020846">
    <property type="entry name" value="MFS_dom"/>
</dbReference>
<dbReference type="SUPFAM" id="SSF103473">
    <property type="entry name" value="MFS general substrate transporter"/>
    <property type="match status" value="1"/>
</dbReference>
<evidence type="ECO:0000256" key="5">
    <source>
        <dbReference type="ARBA" id="ARBA00023136"/>
    </source>
</evidence>
<sequence length="290" mass="29922">MVGRGVRRSASAPALLGAGAFVVGTCELVLAGLLPELARSLQVTVVRAGQAVTVFDLAATISGPLLAAATVRWDRRAVLLLALGSYLTGTAVSGVAGSFGLLLVAQVLAACGAGLFLPTATVAAAAITGPERQGRAVATVTTGMTVAIAVGAPLGTALAALAGCGRRWPRCRRWRSWQRSRSSRGSRQFERATTRRWDCASGCRRSSTAECSRSSEPPWSRSPRSTSPTPTSQSWSPTPPEGADCGGRCSCPSSESRGSSATSWPAASRTGSEDVPSSPEHWSDSRSCSC</sequence>
<dbReference type="AlphaFoldDB" id="A0A3R8NTU8"/>
<feature type="domain" description="Major facilitator superfamily (MFS) profile" evidence="8">
    <location>
        <begin position="12"/>
        <end position="290"/>
    </location>
</feature>
<dbReference type="PROSITE" id="PS50850">
    <property type="entry name" value="MFS"/>
    <property type="match status" value="1"/>
</dbReference>
<dbReference type="Pfam" id="PF07690">
    <property type="entry name" value="MFS_1"/>
    <property type="match status" value="1"/>
</dbReference>
<keyword evidence="5 7" id="KW-0472">Membrane</keyword>
<proteinExistence type="predicted"/>
<evidence type="ECO:0000256" key="3">
    <source>
        <dbReference type="ARBA" id="ARBA00022692"/>
    </source>
</evidence>
<keyword evidence="2" id="KW-1003">Cell membrane</keyword>
<dbReference type="InterPro" id="IPR011701">
    <property type="entry name" value="MFS"/>
</dbReference>
<reference evidence="9 10" key="1">
    <citation type="submission" date="2018-11" db="EMBL/GenBank/DDBJ databases">
        <title>Saccharopolyspora rhizosphaerae sp. nov., an actinomycete isolated from rhizosphere soil in Thailand.</title>
        <authorList>
            <person name="Intra B."/>
            <person name="Euanorasetr J."/>
            <person name="Take A."/>
            <person name="Inahashi Y."/>
            <person name="Mori M."/>
            <person name="Panbangred W."/>
            <person name="Matsumoto A."/>
        </authorList>
    </citation>
    <scope>NUCLEOTIDE SEQUENCE [LARGE SCALE GENOMIC DNA]</scope>
    <source>
        <strain evidence="9 10">H219</strain>
    </source>
</reference>